<proteinExistence type="inferred from homology"/>
<dbReference type="PANTHER" id="PTHR31885:SF6">
    <property type="entry name" value="GH04784P"/>
    <property type="match status" value="1"/>
</dbReference>
<evidence type="ECO:0000256" key="2">
    <source>
        <dbReference type="ARBA" id="ARBA00007375"/>
    </source>
</evidence>
<evidence type="ECO:0000256" key="3">
    <source>
        <dbReference type="ARBA" id="ARBA00022692"/>
    </source>
</evidence>
<feature type="transmembrane region" description="Helical" evidence="6">
    <location>
        <begin position="147"/>
        <end position="167"/>
    </location>
</feature>
<evidence type="ECO:0000256" key="1">
    <source>
        <dbReference type="ARBA" id="ARBA00004141"/>
    </source>
</evidence>
<dbReference type="Pfam" id="PF07947">
    <property type="entry name" value="YhhN"/>
    <property type="match status" value="1"/>
</dbReference>
<protein>
    <submittedName>
        <fullName evidence="7">Lysoplasmalogenase</fullName>
    </submittedName>
</protein>
<feature type="transmembrane region" description="Helical" evidence="6">
    <location>
        <begin position="15"/>
        <end position="34"/>
    </location>
</feature>
<feature type="transmembrane region" description="Helical" evidence="6">
    <location>
        <begin position="174"/>
        <end position="193"/>
    </location>
</feature>
<reference evidence="7 8" key="1">
    <citation type="submission" date="2020-08" db="EMBL/GenBank/DDBJ databases">
        <title>Cohnella phylogeny.</title>
        <authorList>
            <person name="Dunlap C."/>
        </authorList>
    </citation>
    <scope>NUCLEOTIDE SEQUENCE [LARGE SCALE GENOMIC DNA]</scope>
    <source>
        <strain evidence="7 8">DSM 28246</strain>
    </source>
</reference>
<keyword evidence="8" id="KW-1185">Reference proteome</keyword>
<comment type="similarity">
    <text evidence="2">Belongs to the TMEM86 family.</text>
</comment>
<feature type="transmembrane region" description="Helical" evidence="6">
    <location>
        <begin position="122"/>
        <end position="141"/>
    </location>
</feature>
<keyword evidence="4 6" id="KW-1133">Transmembrane helix</keyword>
<keyword evidence="5 6" id="KW-0472">Membrane</keyword>
<dbReference type="InterPro" id="IPR012506">
    <property type="entry name" value="TMEM86B-like"/>
</dbReference>
<organism evidence="7 8">
    <name type="scientific">Cohnella nanjingensis</name>
    <dbReference type="NCBI Taxonomy" id="1387779"/>
    <lineage>
        <taxon>Bacteria</taxon>
        <taxon>Bacillati</taxon>
        <taxon>Bacillota</taxon>
        <taxon>Bacilli</taxon>
        <taxon>Bacillales</taxon>
        <taxon>Paenibacillaceae</taxon>
        <taxon>Cohnella</taxon>
    </lineage>
</organism>
<feature type="transmembrane region" description="Helical" evidence="6">
    <location>
        <begin position="93"/>
        <end position="115"/>
    </location>
</feature>
<feature type="transmembrane region" description="Helical" evidence="6">
    <location>
        <begin position="46"/>
        <end position="73"/>
    </location>
</feature>
<dbReference type="Proteomes" id="UP000547209">
    <property type="component" value="Unassembled WGS sequence"/>
</dbReference>
<dbReference type="EMBL" id="JACJVP010000024">
    <property type="protein sequence ID" value="MBB6671960.1"/>
    <property type="molecule type" value="Genomic_DNA"/>
</dbReference>
<dbReference type="AlphaFoldDB" id="A0A7X0RR08"/>
<gene>
    <name evidence="7" type="ORF">H7C19_14815</name>
</gene>
<dbReference type="GO" id="GO:0016020">
    <property type="term" value="C:membrane"/>
    <property type="evidence" value="ECO:0007669"/>
    <property type="project" value="UniProtKB-SubCell"/>
</dbReference>
<comment type="subcellular location">
    <subcellularLocation>
        <location evidence="1">Membrane</location>
        <topology evidence="1">Multi-pass membrane protein</topology>
    </subcellularLocation>
</comment>
<accession>A0A7X0RR08</accession>
<name>A0A7X0RR08_9BACL</name>
<evidence type="ECO:0000256" key="4">
    <source>
        <dbReference type="ARBA" id="ARBA00022989"/>
    </source>
</evidence>
<evidence type="ECO:0000313" key="8">
    <source>
        <dbReference type="Proteomes" id="UP000547209"/>
    </source>
</evidence>
<keyword evidence="3 6" id="KW-0812">Transmembrane</keyword>
<evidence type="ECO:0000313" key="7">
    <source>
        <dbReference type="EMBL" id="MBB6671960.1"/>
    </source>
</evidence>
<sequence>MSALYIFVIPSDPHAVKLLFKLIPMWLVIAYAYLHFPTPRRGCHWMLLIGLFFCMLGDGLLGWFIVGLSAFLIGHLFYMASFFRQWRSSRIRSAAIVPIGLYAVFMGWELVHALVRDGKDGLIIPVILYIAVISLMVWSAIMTGKAWAIVGSLLFMISDSILSWNLFVSDVAHANVLIMTTYYAAQFCIAYSIRTVAAPARTYPADLPHAR</sequence>
<dbReference type="PANTHER" id="PTHR31885">
    <property type="entry name" value="GH04784P"/>
    <property type="match status" value="1"/>
</dbReference>
<dbReference type="GO" id="GO:0016787">
    <property type="term" value="F:hydrolase activity"/>
    <property type="evidence" value="ECO:0007669"/>
    <property type="project" value="TreeGrafter"/>
</dbReference>
<evidence type="ECO:0000256" key="5">
    <source>
        <dbReference type="ARBA" id="ARBA00023136"/>
    </source>
</evidence>
<evidence type="ECO:0000256" key="6">
    <source>
        <dbReference type="SAM" id="Phobius"/>
    </source>
</evidence>
<comment type="caution">
    <text evidence="7">The sequence shown here is derived from an EMBL/GenBank/DDBJ whole genome shotgun (WGS) entry which is preliminary data.</text>
</comment>